<evidence type="ECO:0000256" key="8">
    <source>
        <dbReference type="ARBA" id="ARBA00023136"/>
    </source>
</evidence>
<comment type="subcellular location">
    <subcellularLocation>
        <location evidence="1">Endoplasmic reticulum membrane</location>
        <topology evidence="1">Multi-pass membrane protein</topology>
    </subcellularLocation>
</comment>
<evidence type="ECO:0000256" key="6">
    <source>
        <dbReference type="ARBA" id="ARBA00022989"/>
    </source>
</evidence>
<sequence length="515" mass="57235">MASMTPDFLSKILFSKKSPQNPVEANSSENGVTKRDWILDEIEEIVVWDNPLKSLLSLVGVNVLFWLLINVNLKFYGLIFIALLVISLNQLWNEYFQSSVTNDPDSGRESAASCSSSSSGSRFEVRGLVAAMKNACLKLKQSRQDQPGTFFFAAFASFLFLNFIGRTVSGATLTYTLLMAVMIVPGILKHLIPLHVLSSSVQHIYSSHKGVDSQNKLQQEDKFEEEESFRELMLDSESSKVLEKVELQSLLNEPEKSAVSSRLPADGRGEQKQGAAQNLWQVANDNLGLNRFLSLFASPAEAENVFMPEAIEVDEGEEGLLDKPEQRFPADNSTFLLPEDDEEWMNFSSDSDFEVEEEDGAVIARRKGFSQKSKSLNQDPRQPEVGRDRRDFRNDADKYAPAASRPGATSEVFEIQPGVSDRESERRQTKGANLRNREDLLDEEDSFSELTSDTESPDIVERIDRLQSLLNETTASLGLSTAAADGATSAAAPARLHRDSSSDTDGFELINDEDM</sequence>
<gene>
    <name evidence="12" type="ORF">PYX00_004812</name>
</gene>
<feature type="transmembrane region" description="Helical" evidence="10">
    <location>
        <begin position="63"/>
        <end position="86"/>
    </location>
</feature>
<dbReference type="PANTHER" id="PTHR28659">
    <property type="entry name" value="RETICULON-LIKE PROTEIN"/>
    <property type="match status" value="1"/>
</dbReference>
<dbReference type="EMBL" id="JARGDH010000002">
    <property type="protein sequence ID" value="KAL0277575.1"/>
    <property type="molecule type" value="Genomic_DNA"/>
</dbReference>
<feature type="compositionally biased region" description="Low complexity" evidence="9">
    <location>
        <begin position="485"/>
        <end position="494"/>
    </location>
</feature>
<keyword evidence="7" id="KW-0072">Autophagy</keyword>
<evidence type="ECO:0000313" key="12">
    <source>
        <dbReference type="EMBL" id="KAL0277575.1"/>
    </source>
</evidence>
<protein>
    <recommendedName>
        <fullName evidence="11">RETREG1-3/ARL6IP-like N-terminal reticulon-homology domain-containing protein</fullName>
    </recommendedName>
</protein>
<evidence type="ECO:0000256" key="5">
    <source>
        <dbReference type="ARBA" id="ARBA00022824"/>
    </source>
</evidence>
<dbReference type="InterPro" id="IPR057282">
    <property type="entry name" value="RETREG1-3-like_RHD"/>
</dbReference>
<keyword evidence="3" id="KW-0597">Phosphoprotein</keyword>
<evidence type="ECO:0000256" key="7">
    <source>
        <dbReference type="ARBA" id="ARBA00023006"/>
    </source>
</evidence>
<feature type="compositionally biased region" description="Low complexity" evidence="9">
    <location>
        <begin position="109"/>
        <end position="120"/>
    </location>
</feature>
<dbReference type="PANTHER" id="PTHR28659:SF2">
    <property type="entry name" value="RETICULON-LIKE PROTEIN"/>
    <property type="match status" value="1"/>
</dbReference>
<keyword evidence="8 10" id="KW-0472">Membrane</keyword>
<accession>A0AAW2I654</accession>
<proteinExistence type="inferred from homology"/>
<dbReference type="Pfam" id="PF24456">
    <property type="entry name" value="RHD_RETREG1-3"/>
    <property type="match status" value="1"/>
</dbReference>
<evidence type="ECO:0000256" key="4">
    <source>
        <dbReference type="ARBA" id="ARBA00022692"/>
    </source>
</evidence>
<feature type="domain" description="RETREG1-3/ARL6IP-like N-terminal reticulon-homology" evidence="11">
    <location>
        <begin position="39"/>
        <end position="192"/>
    </location>
</feature>
<comment type="caution">
    <text evidence="12">The sequence shown here is derived from an EMBL/GenBank/DDBJ whole genome shotgun (WGS) entry which is preliminary data.</text>
</comment>
<dbReference type="AlphaFoldDB" id="A0AAW2I654"/>
<feature type="region of interest" description="Disordered" evidence="9">
    <location>
        <begin position="365"/>
        <end position="459"/>
    </location>
</feature>
<feature type="transmembrane region" description="Helical" evidence="10">
    <location>
        <begin position="148"/>
        <end position="165"/>
    </location>
</feature>
<organism evidence="12">
    <name type="scientific">Menopon gallinae</name>
    <name type="common">poultry shaft louse</name>
    <dbReference type="NCBI Taxonomy" id="328185"/>
    <lineage>
        <taxon>Eukaryota</taxon>
        <taxon>Metazoa</taxon>
        <taxon>Ecdysozoa</taxon>
        <taxon>Arthropoda</taxon>
        <taxon>Hexapoda</taxon>
        <taxon>Insecta</taxon>
        <taxon>Pterygota</taxon>
        <taxon>Neoptera</taxon>
        <taxon>Paraneoptera</taxon>
        <taxon>Psocodea</taxon>
        <taxon>Troctomorpha</taxon>
        <taxon>Phthiraptera</taxon>
        <taxon>Amblycera</taxon>
        <taxon>Menoponidae</taxon>
        <taxon>Menopon</taxon>
    </lineage>
</organism>
<reference evidence="12" key="1">
    <citation type="journal article" date="2024" name="Gigascience">
        <title>Chromosome-level genome of the poultry shaft louse Menopon gallinae provides insight into the host-switching and adaptive evolution of parasitic lice.</title>
        <authorList>
            <person name="Xu Y."/>
            <person name="Ma L."/>
            <person name="Liu S."/>
            <person name="Liang Y."/>
            <person name="Liu Q."/>
            <person name="He Z."/>
            <person name="Tian L."/>
            <person name="Duan Y."/>
            <person name="Cai W."/>
            <person name="Li H."/>
            <person name="Song F."/>
        </authorList>
    </citation>
    <scope>NUCLEOTIDE SEQUENCE</scope>
    <source>
        <strain evidence="12">Cailab_2023a</strain>
    </source>
</reference>
<dbReference type="GO" id="GO:0005789">
    <property type="term" value="C:endoplasmic reticulum membrane"/>
    <property type="evidence" value="ECO:0007669"/>
    <property type="project" value="UniProtKB-SubCell"/>
</dbReference>
<name>A0AAW2I654_9NEOP</name>
<feature type="compositionally biased region" description="Basic and acidic residues" evidence="9">
    <location>
        <begin position="381"/>
        <end position="398"/>
    </location>
</feature>
<feature type="region of interest" description="Disordered" evidence="9">
    <location>
        <begin position="485"/>
        <end position="515"/>
    </location>
</feature>
<keyword evidence="5" id="KW-0256">Endoplasmic reticulum</keyword>
<dbReference type="InterPro" id="IPR043384">
    <property type="entry name" value="RETREG1/3"/>
</dbReference>
<keyword evidence="4 10" id="KW-0812">Transmembrane</keyword>
<comment type="similarity">
    <text evidence="2">Belongs to the RETREG family.</text>
</comment>
<feature type="compositionally biased region" description="Polar residues" evidence="9">
    <location>
        <begin position="370"/>
        <end position="380"/>
    </location>
</feature>
<feature type="region of interest" description="Disordered" evidence="9">
    <location>
        <begin position="101"/>
        <end position="120"/>
    </location>
</feature>
<evidence type="ECO:0000259" key="11">
    <source>
        <dbReference type="Pfam" id="PF24456"/>
    </source>
</evidence>
<keyword evidence="6 10" id="KW-1133">Transmembrane helix</keyword>
<evidence type="ECO:0000256" key="10">
    <source>
        <dbReference type="SAM" id="Phobius"/>
    </source>
</evidence>
<evidence type="ECO:0000256" key="1">
    <source>
        <dbReference type="ARBA" id="ARBA00004477"/>
    </source>
</evidence>
<evidence type="ECO:0000256" key="2">
    <source>
        <dbReference type="ARBA" id="ARBA00006299"/>
    </source>
</evidence>
<dbReference type="GO" id="GO:0061709">
    <property type="term" value="P:reticulophagy"/>
    <property type="evidence" value="ECO:0007669"/>
    <property type="project" value="InterPro"/>
</dbReference>
<evidence type="ECO:0000256" key="3">
    <source>
        <dbReference type="ARBA" id="ARBA00022553"/>
    </source>
</evidence>
<evidence type="ECO:0000256" key="9">
    <source>
        <dbReference type="SAM" id="MobiDB-lite"/>
    </source>
</evidence>